<protein>
    <recommendedName>
        <fullName evidence="3">J domain-containing protein</fullName>
    </recommendedName>
</protein>
<comment type="caution">
    <text evidence="4">The sequence shown here is derived from an EMBL/GenBank/DDBJ whole genome shotgun (WGS) entry which is preliminary data.</text>
</comment>
<feature type="transmembrane region" description="Helical" evidence="2">
    <location>
        <begin position="220"/>
        <end position="240"/>
    </location>
</feature>
<dbReference type="PRINTS" id="PR00625">
    <property type="entry name" value="JDOMAIN"/>
</dbReference>
<keyword evidence="2" id="KW-0812">Transmembrane</keyword>
<dbReference type="Gene3D" id="1.10.287.110">
    <property type="entry name" value="DnaJ domain"/>
    <property type="match status" value="1"/>
</dbReference>
<dbReference type="InterPro" id="IPR001623">
    <property type="entry name" value="DnaJ_domain"/>
</dbReference>
<feature type="compositionally biased region" description="Low complexity" evidence="1">
    <location>
        <begin position="169"/>
        <end position="181"/>
    </location>
</feature>
<feature type="region of interest" description="Disordered" evidence="1">
    <location>
        <begin position="143"/>
        <end position="197"/>
    </location>
</feature>
<reference evidence="4 5" key="1">
    <citation type="submission" date="2019-07" db="EMBL/GenBank/DDBJ databases">
        <title>Genomes of Cafeteria roenbergensis.</title>
        <authorList>
            <person name="Fischer M.G."/>
            <person name="Hackl T."/>
            <person name="Roman M."/>
        </authorList>
    </citation>
    <scope>NUCLEOTIDE SEQUENCE [LARGE SCALE GENOMIC DNA]</scope>
    <source>
        <strain evidence="4 5">Cflag</strain>
    </source>
</reference>
<dbReference type="SUPFAM" id="SSF46565">
    <property type="entry name" value="Chaperone J-domain"/>
    <property type="match status" value="1"/>
</dbReference>
<dbReference type="Proteomes" id="UP000325113">
    <property type="component" value="Unassembled WGS sequence"/>
</dbReference>
<dbReference type="InterPro" id="IPR036869">
    <property type="entry name" value="J_dom_sf"/>
</dbReference>
<gene>
    <name evidence="4" type="ORF">FNF31_07586</name>
</gene>
<dbReference type="CDD" id="cd06257">
    <property type="entry name" value="DnaJ"/>
    <property type="match status" value="1"/>
</dbReference>
<proteinExistence type="predicted"/>
<accession>A0A5A8C6C5</accession>
<feature type="compositionally biased region" description="Basic residues" evidence="1">
    <location>
        <begin position="158"/>
        <end position="168"/>
    </location>
</feature>
<dbReference type="PROSITE" id="PS00636">
    <property type="entry name" value="DNAJ_1"/>
    <property type="match status" value="1"/>
</dbReference>
<evidence type="ECO:0000313" key="4">
    <source>
        <dbReference type="EMBL" id="KAA0147461.1"/>
    </source>
</evidence>
<dbReference type="EMBL" id="VLTM01000164">
    <property type="protein sequence ID" value="KAA0147461.1"/>
    <property type="molecule type" value="Genomic_DNA"/>
</dbReference>
<feature type="domain" description="J" evidence="3">
    <location>
        <begin position="10"/>
        <end position="77"/>
    </location>
</feature>
<dbReference type="AlphaFoldDB" id="A0A5A8C6C5"/>
<dbReference type="PROSITE" id="PS50076">
    <property type="entry name" value="DNAJ_2"/>
    <property type="match status" value="1"/>
</dbReference>
<dbReference type="Pfam" id="PF00226">
    <property type="entry name" value="DnaJ"/>
    <property type="match status" value="1"/>
</dbReference>
<organism evidence="4 5">
    <name type="scientific">Cafeteria roenbergensis</name>
    <name type="common">Marine flagellate</name>
    <dbReference type="NCBI Taxonomy" id="33653"/>
    <lineage>
        <taxon>Eukaryota</taxon>
        <taxon>Sar</taxon>
        <taxon>Stramenopiles</taxon>
        <taxon>Bigyra</taxon>
        <taxon>Opalozoa</taxon>
        <taxon>Bicosoecida</taxon>
        <taxon>Cafeteriaceae</taxon>
        <taxon>Cafeteria</taxon>
    </lineage>
</organism>
<keyword evidence="2" id="KW-1133">Transmembrane helix</keyword>
<evidence type="ECO:0000313" key="5">
    <source>
        <dbReference type="Proteomes" id="UP000325113"/>
    </source>
</evidence>
<sequence>MASGISRRQDPYAVLGVPRTASAGDIKAAFRKLAKLHHPDLNRGEDASAAEARFKEAVEAYELLGDAARRRDFDAESRGFGGDYGGVDDATAREWARAAADQTRWERAAGGAWGPRYTHSARAGNEEWRSFDFEEWNRMHYGPSSAQAGQAAREAAQRHTRQARRARAAPRGAGAAEAPGASSRFGQAAAQPFADRAGTETDFHWRRLHRMRRARQLSRWAVPAQVAAFACVGVAVWAGASGLFDPPSNQ</sequence>
<evidence type="ECO:0000259" key="3">
    <source>
        <dbReference type="PROSITE" id="PS50076"/>
    </source>
</evidence>
<dbReference type="InterPro" id="IPR018253">
    <property type="entry name" value="DnaJ_domain_CS"/>
</dbReference>
<keyword evidence="2" id="KW-0472">Membrane</keyword>
<dbReference type="InterPro" id="IPR050817">
    <property type="entry name" value="DjlA_DnaK_co-chaperone"/>
</dbReference>
<name>A0A5A8C6C5_CAFRO</name>
<dbReference type="PANTHER" id="PTHR24074">
    <property type="entry name" value="CO-CHAPERONE PROTEIN DJLA"/>
    <property type="match status" value="1"/>
</dbReference>
<evidence type="ECO:0000256" key="2">
    <source>
        <dbReference type="SAM" id="Phobius"/>
    </source>
</evidence>
<evidence type="ECO:0000256" key="1">
    <source>
        <dbReference type="SAM" id="MobiDB-lite"/>
    </source>
</evidence>
<dbReference type="SMART" id="SM00271">
    <property type="entry name" value="DnaJ"/>
    <property type="match status" value="1"/>
</dbReference>